<dbReference type="SUPFAM" id="SSF56784">
    <property type="entry name" value="HAD-like"/>
    <property type="match status" value="1"/>
</dbReference>
<dbReference type="InterPro" id="IPR036412">
    <property type="entry name" value="HAD-like_sf"/>
</dbReference>
<dbReference type="EMBL" id="FOTI01000046">
    <property type="protein sequence ID" value="SFL96633.1"/>
    <property type="molecule type" value="Genomic_DNA"/>
</dbReference>
<sequence>MFLDKDIYLFDLDGTLLTIEVEEFLQHYFKALSVEFKDLCQNREEFIQALMQATKQMIKNQGQQTNRQVFMDKFSQLVGLAAADTEQLEVRFNNFYQNEFADLDQYFTIAREKPAAVINYLKNKGKRLVLATNPLFPPAGVKARLSWAGIDAADFELLTTYDNMSHAKPNPDYYREILTKIGAEPDDCLMIGNDPQEDGSATELGIELLLIEDFLIPRDKVDYPVSWQGSMAEFKRLIETKL</sequence>
<dbReference type="PANTHER" id="PTHR43434">
    <property type="entry name" value="PHOSPHOGLYCOLATE PHOSPHATASE"/>
    <property type="match status" value="1"/>
</dbReference>
<dbReference type="GO" id="GO:0005829">
    <property type="term" value="C:cytosol"/>
    <property type="evidence" value="ECO:0007669"/>
    <property type="project" value="TreeGrafter"/>
</dbReference>
<protein>
    <submittedName>
        <fullName evidence="1">FMN phosphatase YigB, HAD superfamily</fullName>
    </submittedName>
</protein>
<accession>A0A1I4M0K0</accession>
<dbReference type="InterPro" id="IPR006439">
    <property type="entry name" value="HAD-SF_hydro_IA"/>
</dbReference>
<dbReference type="STRING" id="29563.SAMN02983006_02468"/>
<dbReference type="PRINTS" id="PR00413">
    <property type="entry name" value="HADHALOGNASE"/>
</dbReference>
<dbReference type="InterPro" id="IPR023214">
    <property type="entry name" value="HAD_sf"/>
</dbReference>
<keyword evidence="2" id="KW-1185">Reference proteome</keyword>
<reference evidence="1 2" key="1">
    <citation type="submission" date="2016-10" db="EMBL/GenBank/DDBJ databases">
        <authorList>
            <person name="de Groot N.N."/>
        </authorList>
    </citation>
    <scope>NUCLEOTIDE SEQUENCE [LARGE SCALE GENOMIC DNA]</scope>
    <source>
        <strain evidence="1 2">ATCC 51327</strain>
    </source>
</reference>
<evidence type="ECO:0000313" key="1">
    <source>
        <dbReference type="EMBL" id="SFL96633.1"/>
    </source>
</evidence>
<proteinExistence type="predicted"/>
<dbReference type="Pfam" id="PF00702">
    <property type="entry name" value="Hydrolase"/>
    <property type="match status" value="1"/>
</dbReference>
<dbReference type="Gene3D" id="3.40.50.1000">
    <property type="entry name" value="HAD superfamily/HAD-like"/>
    <property type="match status" value="1"/>
</dbReference>
<dbReference type="SFLD" id="SFLDS00003">
    <property type="entry name" value="Haloacid_Dehalogenase"/>
    <property type="match status" value="1"/>
</dbReference>
<name>A0A1I4M0K0_9FIRM</name>
<dbReference type="PANTHER" id="PTHR43434:SF1">
    <property type="entry name" value="PHOSPHOGLYCOLATE PHOSPHATASE"/>
    <property type="match status" value="1"/>
</dbReference>
<dbReference type="OrthoDB" id="9809962at2"/>
<dbReference type="SFLD" id="SFLDG01129">
    <property type="entry name" value="C1.5:_HAD__Beta-PGM__Phosphata"/>
    <property type="match status" value="1"/>
</dbReference>
<gene>
    <name evidence="1" type="ORF">SAMN02983006_02468</name>
</gene>
<dbReference type="RefSeq" id="WP_089862480.1">
    <property type="nucleotide sequence ID" value="NZ_FOTI01000046.1"/>
</dbReference>
<dbReference type="GO" id="GO:0006281">
    <property type="term" value="P:DNA repair"/>
    <property type="evidence" value="ECO:0007669"/>
    <property type="project" value="TreeGrafter"/>
</dbReference>
<organism evidence="1 2">
    <name type="scientific">Halanaerobium salsuginis</name>
    <dbReference type="NCBI Taxonomy" id="29563"/>
    <lineage>
        <taxon>Bacteria</taxon>
        <taxon>Bacillati</taxon>
        <taxon>Bacillota</taxon>
        <taxon>Clostridia</taxon>
        <taxon>Halanaerobiales</taxon>
        <taxon>Halanaerobiaceae</taxon>
        <taxon>Halanaerobium</taxon>
    </lineage>
</organism>
<dbReference type="InterPro" id="IPR050155">
    <property type="entry name" value="HAD-like_hydrolase_sf"/>
</dbReference>
<dbReference type="Proteomes" id="UP000199006">
    <property type="component" value="Unassembled WGS sequence"/>
</dbReference>
<evidence type="ECO:0000313" key="2">
    <source>
        <dbReference type="Proteomes" id="UP000199006"/>
    </source>
</evidence>
<dbReference type="AlphaFoldDB" id="A0A1I4M0K0"/>
<dbReference type="GO" id="GO:0008967">
    <property type="term" value="F:phosphoglycolate phosphatase activity"/>
    <property type="evidence" value="ECO:0007669"/>
    <property type="project" value="TreeGrafter"/>
</dbReference>